<feature type="domain" description="PRC-barrel" evidence="1">
    <location>
        <begin position="92"/>
        <end position="165"/>
    </location>
</feature>
<dbReference type="SUPFAM" id="SSF50346">
    <property type="entry name" value="PRC-barrel domain"/>
    <property type="match status" value="1"/>
</dbReference>
<sequence length="181" mass="20118">MIKLQQLIGLPVIVIHSGKLVGTVKDAWFDEHWQLKGLILDSAKWFASSVKIVAWENVLTCGEDTVIISSEDVIIRMKPKQLLRSFYTGVVKLKDLPVMTVQGLQLGRVSDVYFYPFQGTQIVGYELTDGFVSDLMEGRKWLKAPSDPDTVLLGEDAIIVPAVSEAELEPVAASNSKDREK</sequence>
<dbReference type="InterPro" id="IPR027275">
    <property type="entry name" value="PRC-brl_dom"/>
</dbReference>
<dbReference type="RefSeq" id="WP_114382776.1">
    <property type="nucleotide sequence ID" value="NZ_QPJD01000016.1"/>
</dbReference>
<dbReference type="Pfam" id="PF05239">
    <property type="entry name" value="PRC"/>
    <property type="match status" value="2"/>
</dbReference>
<accession>A0A368VM41</accession>
<feature type="domain" description="PRC-barrel" evidence="1">
    <location>
        <begin position="2"/>
        <end position="68"/>
    </location>
</feature>
<dbReference type="InterPro" id="IPR011033">
    <property type="entry name" value="PRC_barrel-like_sf"/>
</dbReference>
<evidence type="ECO:0000313" key="3">
    <source>
        <dbReference type="Proteomes" id="UP000252415"/>
    </source>
</evidence>
<gene>
    <name evidence="2" type="ORF">DFP97_116126</name>
</gene>
<dbReference type="Gene3D" id="2.30.30.240">
    <property type="entry name" value="PRC-barrel domain"/>
    <property type="match status" value="1"/>
</dbReference>
<dbReference type="AlphaFoldDB" id="A0A368VM41"/>
<reference evidence="2 3" key="1">
    <citation type="submission" date="2018-07" db="EMBL/GenBank/DDBJ databases">
        <title>Genomic Encyclopedia of Type Strains, Phase III (KMG-III): the genomes of soil and plant-associated and newly described type strains.</title>
        <authorList>
            <person name="Whitman W."/>
        </authorList>
    </citation>
    <scope>NUCLEOTIDE SEQUENCE [LARGE SCALE GENOMIC DNA]</scope>
    <source>
        <strain evidence="2 3">CECT 7506</strain>
    </source>
</reference>
<dbReference type="Proteomes" id="UP000252415">
    <property type="component" value="Unassembled WGS sequence"/>
</dbReference>
<dbReference type="OrthoDB" id="1707618at2"/>
<evidence type="ECO:0000313" key="2">
    <source>
        <dbReference type="EMBL" id="RCW42564.1"/>
    </source>
</evidence>
<name>A0A368VM41_9BACL</name>
<proteinExistence type="predicted"/>
<comment type="caution">
    <text evidence="2">The sequence shown here is derived from an EMBL/GenBank/DDBJ whole genome shotgun (WGS) entry which is preliminary data.</text>
</comment>
<keyword evidence="3" id="KW-1185">Reference proteome</keyword>
<evidence type="ECO:0000259" key="1">
    <source>
        <dbReference type="Pfam" id="PF05239"/>
    </source>
</evidence>
<dbReference type="EMBL" id="QPJD01000016">
    <property type="protein sequence ID" value="RCW42564.1"/>
    <property type="molecule type" value="Genomic_DNA"/>
</dbReference>
<organism evidence="2 3">
    <name type="scientific">Paenibacillus prosopidis</name>
    <dbReference type="NCBI Taxonomy" id="630520"/>
    <lineage>
        <taxon>Bacteria</taxon>
        <taxon>Bacillati</taxon>
        <taxon>Bacillota</taxon>
        <taxon>Bacilli</taxon>
        <taxon>Bacillales</taxon>
        <taxon>Paenibacillaceae</taxon>
        <taxon>Paenibacillus</taxon>
    </lineage>
</organism>
<protein>
    <submittedName>
        <fullName evidence="2">Uncharacterized protein YrrD</fullName>
    </submittedName>
</protein>